<organism evidence="3">
    <name type="scientific">Salmonella enterica</name>
    <name type="common">Salmonella choleraesuis</name>
    <dbReference type="NCBI Taxonomy" id="28901"/>
    <lineage>
        <taxon>Bacteria</taxon>
        <taxon>Pseudomonadati</taxon>
        <taxon>Pseudomonadota</taxon>
        <taxon>Gammaproteobacteria</taxon>
        <taxon>Enterobacterales</taxon>
        <taxon>Enterobacteriaceae</taxon>
        <taxon>Salmonella</taxon>
    </lineage>
</organism>
<accession>A0A744JCN7</accession>
<evidence type="ECO:0000313" key="1">
    <source>
        <dbReference type="EMBL" id="HAF1420824.1"/>
    </source>
</evidence>
<dbReference type="EMBL" id="DAAUPK010000016">
    <property type="protein sequence ID" value="HAF2570889.1"/>
    <property type="molecule type" value="Genomic_DNA"/>
</dbReference>
<dbReference type="AlphaFoldDB" id="A0A744JCN7"/>
<sequence length="184" mass="20714">MNALAGTILGAVVGGGCSILAVRMTLYVERKQRHISDRREKQALTGGLADEIDCLFGMYKQLVYEPLEAVNEGDILWVRFYARQRYFSFYEARAGDVSGLSPEVRRSVIRAYSTARSMLEGLAVHTSLLEKYEEISQSAGKEESTADILRQRLITNTRQLRAFHGVMCAVTEQTLTQLRQESSR</sequence>
<reference evidence="3" key="2">
    <citation type="submission" date="2020-02" db="EMBL/GenBank/DDBJ databases">
        <authorList>
            <consortium name="NCBI Pathogen Detection Project"/>
        </authorList>
    </citation>
    <scope>NUCLEOTIDE SEQUENCE</scope>
    <source>
        <strain evidence="3">MA.05/00002289</strain>
        <strain evidence="2">MA.CK_01/00000941</strain>
        <strain evidence="1">MA.CK_95/00012903</strain>
    </source>
</reference>
<dbReference type="EMBL" id="DAAUOA010000019">
    <property type="protein sequence ID" value="HAF2205734.1"/>
    <property type="molecule type" value="Genomic_DNA"/>
</dbReference>
<gene>
    <name evidence="2" type="ORF">G8N85_003733</name>
    <name evidence="1" type="ORF">G9B68_005368</name>
    <name evidence="3" type="ORF">G9E70_003811</name>
</gene>
<comment type="caution">
    <text evidence="3">The sequence shown here is derived from an EMBL/GenBank/DDBJ whole genome shotgun (WGS) entry which is preliminary data.</text>
</comment>
<dbReference type="EMBL" id="DAAUMU010000065">
    <property type="protein sequence ID" value="HAF1420824.1"/>
    <property type="molecule type" value="Genomic_DNA"/>
</dbReference>
<reference evidence="3" key="1">
    <citation type="journal article" date="2018" name="Genome Biol.">
        <title>SKESA: strategic k-mer extension for scrupulous assemblies.</title>
        <authorList>
            <person name="Souvorov A."/>
            <person name="Agarwala R."/>
            <person name="Lipman D.J."/>
        </authorList>
    </citation>
    <scope>NUCLEOTIDE SEQUENCE</scope>
    <source>
        <strain evidence="3">MA.05/00002289</strain>
        <strain evidence="2">MA.CK_01/00000941</strain>
        <strain evidence="1">MA.CK_95/00012903</strain>
    </source>
</reference>
<proteinExistence type="predicted"/>
<evidence type="ECO:0000313" key="3">
    <source>
        <dbReference type="EMBL" id="HAF2570889.1"/>
    </source>
</evidence>
<protein>
    <submittedName>
        <fullName evidence="3">Uncharacterized protein</fullName>
    </submittedName>
</protein>
<name>A0A744JCN7_SALER</name>
<evidence type="ECO:0000313" key="2">
    <source>
        <dbReference type="EMBL" id="HAF2205734.1"/>
    </source>
</evidence>